<sequence>MTYSFISTESYKKRARRFAKQHPELKEQYRKTLQLLSQTPFHPALRLHALKEKLADLHSVSINLSYRITIEMIISEKEIILVNVGSHDEVYQG</sequence>
<gene>
    <name evidence="1" type="ORF">EQU24_13510</name>
</gene>
<dbReference type="Proteomes" id="UP000305881">
    <property type="component" value="Chromosome"/>
</dbReference>
<accession>A0A4P9UP16</accession>
<reference evidence="2" key="1">
    <citation type="journal article" date="2019" name="J. Bacteriol.">
        <title>A Mutagenic Screen Identifies a TonB-Dependent Receptor Required for the Lanthanide Metal Switch in the Type I Methanotroph 'Methylotuvimicrobium buryatense' 5GB1C.</title>
        <authorList>
            <person name="Groom J.D."/>
            <person name="Ford S.M."/>
            <person name="Pesesky M.W."/>
            <person name="Lidstrom M.E."/>
        </authorList>
    </citation>
    <scope>NUCLEOTIDE SEQUENCE [LARGE SCALE GENOMIC DNA]</scope>
    <source>
        <strain evidence="2">5GB1C</strain>
    </source>
</reference>
<dbReference type="STRING" id="675511.GCA_000341735_00345"/>
<dbReference type="RefSeq" id="WP_017838992.1">
    <property type="nucleotide sequence ID" value="NZ_CP035467.1"/>
</dbReference>
<dbReference type="KEGG" id="mbur:EQU24_13510"/>
<dbReference type="AlphaFoldDB" id="A0A4P9UP16"/>
<evidence type="ECO:0000313" key="2">
    <source>
        <dbReference type="Proteomes" id="UP000305881"/>
    </source>
</evidence>
<protein>
    <submittedName>
        <fullName evidence="1">Plasmid stabilization protein</fullName>
    </submittedName>
</protein>
<organism evidence="1 2">
    <name type="scientific">Methylotuvimicrobium buryatense</name>
    <name type="common">Methylomicrobium buryatense</name>
    <dbReference type="NCBI Taxonomy" id="95641"/>
    <lineage>
        <taxon>Bacteria</taxon>
        <taxon>Pseudomonadati</taxon>
        <taxon>Pseudomonadota</taxon>
        <taxon>Gammaproteobacteria</taxon>
        <taxon>Methylococcales</taxon>
        <taxon>Methylococcaceae</taxon>
        <taxon>Methylotuvimicrobium</taxon>
    </lineage>
</organism>
<dbReference type="Gene3D" id="3.30.2310.20">
    <property type="entry name" value="RelE-like"/>
    <property type="match status" value="1"/>
</dbReference>
<keyword evidence="2" id="KW-1185">Reference proteome</keyword>
<dbReference type="OrthoDB" id="9798691at2"/>
<evidence type="ECO:0000313" key="1">
    <source>
        <dbReference type="EMBL" id="QCW83139.1"/>
    </source>
</evidence>
<proteinExistence type="predicted"/>
<name>A0A4P9UP16_METBY</name>
<dbReference type="SUPFAM" id="SSF143011">
    <property type="entry name" value="RelE-like"/>
    <property type="match status" value="1"/>
</dbReference>
<dbReference type="EMBL" id="CP035467">
    <property type="protein sequence ID" value="QCW83139.1"/>
    <property type="molecule type" value="Genomic_DNA"/>
</dbReference>
<dbReference type="InterPro" id="IPR035093">
    <property type="entry name" value="RelE/ParE_toxin_dom_sf"/>
</dbReference>